<keyword evidence="5 7" id="KW-0964">Secreted</keyword>
<evidence type="ECO:0000256" key="3">
    <source>
        <dbReference type="ARBA" id="ARBA00009677"/>
    </source>
</evidence>
<feature type="domain" description="Flagellar basal-body/hook protein C-terminal" evidence="9">
    <location>
        <begin position="530"/>
        <end position="567"/>
    </location>
</feature>
<dbReference type="EMBL" id="DTGR01000214">
    <property type="protein sequence ID" value="HHS30789.1"/>
    <property type="molecule type" value="Genomic_DNA"/>
</dbReference>
<comment type="similarity">
    <text evidence="3 7">Belongs to the flagella basal body rod proteins family.</text>
</comment>
<name>A0A7V6DR11_9BACT</name>
<protein>
    <recommendedName>
        <fullName evidence="4 7">Flagellar hook-associated protein 1</fullName>
        <shortName evidence="7">HAP1</shortName>
    </recommendedName>
</protein>
<feature type="domain" description="Flagellar hook-associated protein FlgK helical" evidence="10">
    <location>
        <begin position="95"/>
        <end position="320"/>
    </location>
</feature>
<keyword evidence="6 7" id="KW-0975">Bacterial flagellum</keyword>
<evidence type="ECO:0000256" key="5">
    <source>
        <dbReference type="ARBA" id="ARBA00022525"/>
    </source>
</evidence>
<dbReference type="Pfam" id="PF22638">
    <property type="entry name" value="FlgK_D1"/>
    <property type="match status" value="1"/>
</dbReference>
<dbReference type="InterPro" id="IPR001444">
    <property type="entry name" value="Flag_bb_rod_N"/>
</dbReference>
<evidence type="ECO:0000259" key="10">
    <source>
        <dbReference type="Pfam" id="PF22638"/>
    </source>
</evidence>
<dbReference type="NCBIfam" id="TIGR02492">
    <property type="entry name" value="flgK_ends"/>
    <property type="match status" value="1"/>
</dbReference>
<sequence>MSGITAILDNAARALMAQQLGVEVTGHNIANVNTPGYCRQSVNYVTAYPEPSPWGPLGRGVAVDGIERAFDPFITARLNDKSSLLSDYQTRSSALEQVATYFNETQDGGINEVLSQYFAAWQDLADNPSGAGERQALLNQGLNLADAFNSRADQLVQERLNLLQQISPTINEINSHSANIARLTQQIVETESSGQAANDLRDQQQLEIAKLSDLIGVKTYTTGDGTISVTLSNGLPLVQGVLSFNLSSQLSATDTVAVTWEGPSGHNETIDTSTLSGGKLAALIQTRDQTIPEYQQELDQLAKALIVEVNNQHSQGVGLQLFSQTKGTYQVSDPTASLATSLPLGDQIVNGSLQIYIDRDGVPQAAGTIAIDPSFSLNDVVNSINSDPVLGGYLTASVDGNSLKIVANAATDTFGFGADSSHALTALGVNTFFTGDKAYTLGVNAWVLDNPDLVAAGRCDATGAHAVGDNRNALALAALENAPVGPSGLTFSDAYQRLVTNLGLEAQDAKNQETFYQGLVSQLSQMRASVSGVNLDEELTNLVKFQRSYQAAAKLISTADELYQTLLETKK</sequence>
<evidence type="ECO:0000313" key="11">
    <source>
        <dbReference type="EMBL" id="HHS30789.1"/>
    </source>
</evidence>
<dbReference type="PANTHER" id="PTHR30033">
    <property type="entry name" value="FLAGELLAR HOOK-ASSOCIATED PROTEIN 1"/>
    <property type="match status" value="1"/>
</dbReference>
<dbReference type="GO" id="GO:0009424">
    <property type="term" value="C:bacterial-type flagellum hook"/>
    <property type="evidence" value="ECO:0007669"/>
    <property type="project" value="UniProtKB-UniRule"/>
</dbReference>
<dbReference type="SUPFAM" id="SSF64518">
    <property type="entry name" value="Phase 1 flagellin"/>
    <property type="match status" value="1"/>
</dbReference>
<evidence type="ECO:0000256" key="6">
    <source>
        <dbReference type="ARBA" id="ARBA00023143"/>
    </source>
</evidence>
<gene>
    <name evidence="7 11" type="primary">flgK</name>
    <name evidence="11" type="ORF">ENV52_13945</name>
</gene>
<dbReference type="PRINTS" id="PR01005">
    <property type="entry name" value="FLGHOOKAP1"/>
</dbReference>
<dbReference type="GO" id="GO:0044780">
    <property type="term" value="P:bacterial-type flagellum assembly"/>
    <property type="evidence" value="ECO:0007669"/>
    <property type="project" value="InterPro"/>
</dbReference>
<comment type="caution">
    <text evidence="11">The sequence shown here is derived from an EMBL/GenBank/DDBJ whole genome shotgun (WGS) entry which is preliminary data.</text>
</comment>
<accession>A0A7V6DR11</accession>
<dbReference type="GO" id="GO:0005198">
    <property type="term" value="F:structural molecule activity"/>
    <property type="evidence" value="ECO:0007669"/>
    <property type="project" value="UniProtKB-UniRule"/>
</dbReference>
<evidence type="ECO:0000256" key="4">
    <source>
        <dbReference type="ARBA" id="ARBA00016244"/>
    </source>
</evidence>
<dbReference type="Pfam" id="PF00460">
    <property type="entry name" value="Flg_bb_rod"/>
    <property type="match status" value="1"/>
</dbReference>
<feature type="domain" description="Flagellar basal body rod protein N-terminal" evidence="8">
    <location>
        <begin position="8"/>
        <end position="37"/>
    </location>
</feature>
<evidence type="ECO:0000259" key="9">
    <source>
        <dbReference type="Pfam" id="PF06429"/>
    </source>
</evidence>
<dbReference type="AlphaFoldDB" id="A0A7V6DR11"/>
<keyword evidence="11" id="KW-0966">Cell projection</keyword>
<proteinExistence type="inferred from homology"/>
<dbReference type="InterPro" id="IPR010930">
    <property type="entry name" value="Flg_bb/hook_C_dom"/>
</dbReference>
<keyword evidence="11" id="KW-0282">Flagellum</keyword>
<dbReference type="InterPro" id="IPR002371">
    <property type="entry name" value="FlgK"/>
</dbReference>
<evidence type="ECO:0000259" key="8">
    <source>
        <dbReference type="Pfam" id="PF00460"/>
    </source>
</evidence>
<reference evidence="11" key="1">
    <citation type="journal article" date="2020" name="mSystems">
        <title>Genome- and Community-Level Interaction Insights into Carbon Utilization and Element Cycling Functions of Hydrothermarchaeota in Hydrothermal Sediment.</title>
        <authorList>
            <person name="Zhou Z."/>
            <person name="Liu Y."/>
            <person name="Xu W."/>
            <person name="Pan J."/>
            <person name="Luo Z.H."/>
            <person name="Li M."/>
        </authorList>
    </citation>
    <scope>NUCLEOTIDE SEQUENCE [LARGE SCALE GENOMIC DNA]</scope>
    <source>
        <strain evidence="11">SpSt-767</strain>
    </source>
</reference>
<dbReference type="GO" id="GO:0005576">
    <property type="term" value="C:extracellular region"/>
    <property type="evidence" value="ECO:0007669"/>
    <property type="project" value="UniProtKB-SubCell"/>
</dbReference>
<dbReference type="PANTHER" id="PTHR30033:SF1">
    <property type="entry name" value="FLAGELLAR HOOK-ASSOCIATED PROTEIN 1"/>
    <property type="match status" value="1"/>
</dbReference>
<dbReference type="InterPro" id="IPR053927">
    <property type="entry name" value="FlgK_helical"/>
</dbReference>
<comment type="subcellular location">
    <subcellularLocation>
        <location evidence="1 7">Bacterial flagellum</location>
    </subcellularLocation>
    <subcellularLocation>
        <location evidence="2 7">Secreted</location>
    </subcellularLocation>
</comment>
<evidence type="ECO:0000256" key="2">
    <source>
        <dbReference type="ARBA" id="ARBA00004613"/>
    </source>
</evidence>
<dbReference type="Pfam" id="PF06429">
    <property type="entry name" value="Flg_bbr_C"/>
    <property type="match status" value="1"/>
</dbReference>
<evidence type="ECO:0000256" key="7">
    <source>
        <dbReference type="RuleBase" id="RU362065"/>
    </source>
</evidence>
<organism evidence="11">
    <name type="scientific">Desulfobacca acetoxidans</name>
    <dbReference type="NCBI Taxonomy" id="60893"/>
    <lineage>
        <taxon>Bacteria</taxon>
        <taxon>Pseudomonadati</taxon>
        <taxon>Thermodesulfobacteriota</taxon>
        <taxon>Desulfobaccia</taxon>
        <taxon>Desulfobaccales</taxon>
        <taxon>Desulfobaccaceae</taxon>
        <taxon>Desulfobacca</taxon>
    </lineage>
</organism>
<evidence type="ECO:0000256" key="1">
    <source>
        <dbReference type="ARBA" id="ARBA00004365"/>
    </source>
</evidence>
<keyword evidence="11" id="KW-0969">Cilium</keyword>